<dbReference type="AlphaFoldDB" id="A0AA36BBF9"/>
<organism evidence="1 2">
    <name type="scientific">Octopus vulgaris</name>
    <name type="common">Common octopus</name>
    <dbReference type="NCBI Taxonomy" id="6645"/>
    <lineage>
        <taxon>Eukaryota</taxon>
        <taxon>Metazoa</taxon>
        <taxon>Spiralia</taxon>
        <taxon>Lophotrochozoa</taxon>
        <taxon>Mollusca</taxon>
        <taxon>Cephalopoda</taxon>
        <taxon>Coleoidea</taxon>
        <taxon>Octopodiformes</taxon>
        <taxon>Octopoda</taxon>
        <taxon>Incirrata</taxon>
        <taxon>Octopodidae</taxon>
        <taxon>Octopus</taxon>
    </lineage>
</organism>
<accession>A0AA36BBF9</accession>
<dbReference type="EMBL" id="OX597825">
    <property type="protein sequence ID" value="CAI9731064.1"/>
    <property type="molecule type" value="Genomic_DNA"/>
</dbReference>
<proteinExistence type="predicted"/>
<evidence type="ECO:0000313" key="2">
    <source>
        <dbReference type="Proteomes" id="UP001162480"/>
    </source>
</evidence>
<reference evidence="1" key="1">
    <citation type="submission" date="2023-08" db="EMBL/GenBank/DDBJ databases">
        <authorList>
            <person name="Alioto T."/>
            <person name="Alioto T."/>
            <person name="Gomez Garrido J."/>
        </authorList>
    </citation>
    <scope>NUCLEOTIDE SEQUENCE</scope>
</reference>
<protein>
    <submittedName>
        <fullName evidence="1">Uncharacterized protein</fullName>
    </submittedName>
</protein>
<dbReference type="Proteomes" id="UP001162480">
    <property type="component" value="Chromosome 12"/>
</dbReference>
<name>A0AA36BBF9_OCTVU</name>
<sequence length="81" mass="8638">MHPNKHSCSGVGCGGDDDGVGGDCGVRGGQLYILLTTGVVINLGMCSTRDLTQINSFGPSRHVYRIQFWPLVIVICICDVN</sequence>
<keyword evidence="2" id="KW-1185">Reference proteome</keyword>
<gene>
    <name evidence="1" type="ORF">OCTVUL_1B025614</name>
</gene>
<evidence type="ECO:0000313" key="1">
    <source>
        <dbReference type="EMBL" id="CAI9731064.1"/>
    </source>
</evidence>